<dbReference type="SUPFAM" id="SSF54695">
    <property type="entry name" value="POZ domain"/>
    <property type="match status" value="1"/>
</dbReference>
<dbReference type="STRING" id="7234.B4GVB7"/>
<organism evidence="5">
    <name type="scientific">Drosophila persimilis</name>
    <name type="common">Fruit fly</name>
    <dbReference type="NCBI Taxonomy" id="7234"/>
    <lineage>
        <taxon>Eukaryota</taxon>
        <taxon>Metazoa</taxon>
        <taxon>Ecdysozoa</taxon>
        <taxon>Arthropoda</taxon>
        <taxon>Hexapoda</taxon>
        <taxon>Insecta</taxon>
        <taxon>Pterygota</taxon>
        <taxon>Neoptera</taxon>
        <taxon>Endopterygota</taxon>
        <taxon>Diptera</taxon>
        <taxon>Brachycera</taxon>
        <taxon>Muscomorpha</taxon>
        <taxon>Ephydroidea</taxon>
        <taxon>Drosophilidae</taxon>
        <taxon>Drosophila</taxon>
        <taxon>Sophophora</taxon>
    </lineage>
</organism>
<dbReference type="Gene3D" id="3.30.710.10">
    <property type="entry name" value="Potassium Channel Kv1.1, Chain A"/>
    <property type="match status" value="1"/>
</dbReference>
<dbReference type="KEGG" id="dpe:6597211"/>
<dbReference type="Proteomes" id="UP000008744">
    <property type="component" value="Unassembled WGS sequence"/>
</dbReference>
<keyword evidence="2" id="KW-0833">Ubl conjugation pathway</keyword>
<proteinExistence type="inferred from homology"/>
<protein>
    <submittedName>
        <fullName evidence="4">GL12870</fullName>
    </submittedName>
</protein>
<dbReference type="AlphaFoldDB" id="B4GVB7"/>
<dbReference type="InterPro" id="IPR011333">
    <property type="entry name" value="SKP1/BTB/POZ_sf"/>
</dbReference>
<dbReference type="eggNOG" id="KOG1724">
    <property type="taxonomic scope" value="Eukaryota"/>
</dbReference>
<dbReference type="HOGENOM" id="CLU_059252_8_0_1"/>
<reference evidence="4 5" key="1">
    <citation type="journal article" date="2007" name="Nature">
        <title>Evolution of genes and genomes on the Drosophila phylogeny.</title>
        <authorList>
            <consortium name="Drosophila 12 Genomes Consortium"/>
            <person name="Clark A.G."/>
            <person name="Eisen M.B."/>
            <person name="Smith D.R."/>
            <person name="Bergman C.M."/>
            <person name="Oliver B."/>
            <person name="Markow T.A."/>
            <person name="Kaufman T.C."/>
            <person name="Kellis M."/>
            <person name="Gelbart W."/>
            <person name="Iyer V.N."/>
            <person name="Pollard D.A."/>
            <person name="Sackton T.B."/>
            <person name="Larracuente A.M."/>
            <person name="Singh N.D."/>
            <person name="Abad J.P."/>
            <person name="Abt D.N."/>
            <person name="Adryan B."/>
            <person name="Aguade M."/>
            <person name="Akashi H."/>
            <person name="Anderson W.W."/>
            <person name="Aquadro C.F."/>
            <person name="Ardell D.H."/>
            <person name="Arguello R."/>
            <person name="Artieri C.G."/>
            <person name="Barbash D.A."/>
            <person name="Barker D."/>
            <person name="Barsanti P."/>
            <person name="Batterham P."/>
            <person name="Batzoglou S."/>
            <person name="Begun D."/>
            <person name="Bhutkar A."/>
            <person name="Blanco E."/>
            <person name="Bosak S.A."/>
            <person name="Bradley R.K."/>
            <person name="Brand A.D."/>
            <person name="Brent M.R."/>
            <person name="Brooks A.N."/>
            <person name="Brown R.H."/>
            <person name="Butlin R.K."/>
            <person name="Caggese C."/>
            <person name="Calvi B.R."/>
            <person name="Bernardo de Carvalho A."/>
            <person name="Caspi A."/>
            <person name="Castrezana S."/>
            <person name="Celniker S.E."/>
            <person name="Chang J.L."/>
            <person name="Chapple C."/>
            <person name="Chatterji S."/>
            <person name="Chinwalla A."/>
            <person name="Civetta A."/>
            <person name="Clifton S.W."/>
            <person name="Comeron J.M."/>
            <person name="Costello J.C."/>
            <person name="Coyne J.A."/>
            <person name="Daub J."/>
            <person name="David R.G."/>
            <person name="Delcher A.L."/>
            <person name="Delehaunty K."/>
            <person name="Do C.B."/>
            <person name="Ebling H."/>
            <person name="Edwards K."/>
            <person name="Eickbush T."/>
            <person name="Evans J.D."/>
            <person name="Filipski A."/>
            <person name="Findeiss S."/>
            <person name="Freyhult E."/>
            <person name="Fulton L."/>
            <person name="Fulton R."/>
            <person name="Garcia A.C."/>
            <person name="Gardiner A."/>
            <person name="Garfield D.A."/>
            <person name="Garvin B.E."/>
            <person name="Gibson G."/>
            <person name="Gilbert D."/>
            <person name="Gnerre S."/>
            <person name="Godfrey J."/>
            <person name="Good R."/>
            <person name="Gotea V."/>
            <person name="Gravely B."/>
            <person name="Greenberg A.J."/>
            <person name="Griffiths-Jones S."/>
            <person name="Gross S."/>
            <person name="Guigo R."/>
            <person name="Gustafson E.A."/>
            <person name="Haerty W."/>
            <person name="Hahn M.W."/>
            <person name="Halligan D.L."/>
            <person name="Halpern A.L."/>
            <person name="Halter G.M."/>
            <person name="Han M.V."/>
            <person name="Heger A."/>
            <person name="Hillier L."/>
            <person name="Hinrichs A.S."/>
            <person name="Holmes I."/>
            <person name="Hoskins R.A."/>
            <person name="Hubisz M.J."/>
            <person name="Hultmark D."/>
            <person name="Huntley M.A."/>
            <person name="Jaffe D.B."/>
            <person name="Jagadeeshan S."/>
            <person name="Jeck W.R."/>
            <person name="Johnson J."/>
            <person name="Jones C.D."/>
            <person name="Jordan W.C."/>
            <person name="Karpen G.H."/>
            <person name="Kataoka E."/>
            <person name="Keightley P.D."/>
            <person name="Kheradpour P."/>
            <person name="Kirkness E.F."/>
            <person name="Koerich L.B."/>
            <person name="Kristiansen K."/>
            <person name="Kudrna D."/>
            <person name="Kulathinal R.J."/>
            <person name="Kumar S."/>
            <person name="Kwok R."/>
            <person name="Lander E."/>
            <person name="Langley C.H."/>
            <person name="Lapoint R."/>
            <person name="Lazzaro B.P."/>
            <person name="Lee S.J."/>
            <person name="Levesque L."/>
            <person name="Li R."/>
            <person name="Lin C.F."/>
            <person name="Lin M.F."/>
            <person name="Lindblad-Toh K."/>
            <person name="Llopart A."/>
            <person name="Long M."/>
            <person name="Low L."/>
            <person name="Lozovsky E."/>
            <person name="Lu J."/>
            <person name="Luo M."/>
            <person name="Machado C.A."/>
            <person name="Makalowski W."/>
            <person name="Marzo M."/>
            <person name="Matsuda M."/>
            <person name="Matzkin L."/>
            <person name="McAllister B."/>
            <person name="McBride C.S."/>
            <person name="McKernan B."/>
            <person name="McKernan K."/>
            <person name="Mendez-Lago M."/>
            <person name="Minx P."/>
            <person name="Mollenhauer M.U."/>
            <person name="Montooth K."/>
            <person name="Mount S.M."/>
            <person name="Mu X."/>
            <person name="Myers E."/>
            <person name="Negre B."/>
            <person name="Newfeld S."/>
            <person name="Nielsen R."/>
            <person name="Noor M.A."/>
            <person name="O'Grady P."/>
            <person name="Pachter L."/>
            <person name="Papaceit M."/>
            <person name="Parisi M.J."/>
            <person name="Parisi M."/>
            <person name="Parts L."/>
            <person name="Pedersen J.S."/>
            <person name="Pesole G."/>
            <person name="Phillippy A.M."/>
            <person name="Ponting C.P."/>
            <person name="Pop M."/>
            <person name="Porcelli D."/>
            <person name="Powell J.R."/>
            <person name="Prohaska S."/>
            <person name="Pruitt K."/>
            <person name="Puig M."/>
            <person name="Quesneville H."/>
            <person name="Ram K.R."/>
            <person name="Rand D."/>
            <person name="Rasmussen M.D."/>
            <person name="Reed L.K."/>
            <person name="Reenan R."/>
            <person name="Reily A."/>
            <person name="Remington K.A."/>
            <person name="Rieger T.T."/>
            <person name="Ritchie M.G."/>
            <person name="Robin C."/>
            <person name="Rogers Y.H."/>
            <person name="Rohde C."/>
            <person name="Rozas J."/>
            <person name="Rubenfield M.J."/>
            <person name="Ruiz A."/>
            <person name="Russo S."/>
            <person name="Salzberg S.L."/>
            <person name="Sanchez-Gracia A."/>
            <person name="Saranga D.J."/>
            <person name="Sato H."/>
            <person name="Schaeffer S.W."/>
            <person name="Schatz M.C."/>
            <person name="Schlenke T."/>
            <person name="Schwartz R."/>
            <person name="Segarra C."/>
            <person name="Singh R.S."/>
            <person name="Sirot L."/>
            <person name="Sirota M."/>
            <person name="Sisneros N.B."/>
            <person name="Smith C.D."/>
            <person name="Smith T.F."/>
            <person name="Spieth J."/>
            <person name="Stage D.E."/>
            <person name="Stark A."/>
            <person name="Stephan W."/>
            <person name="Strausberg R.L."/>
            <person name="Strempel S."/>
            <person name="Sturgill D."/>
            <person name="Sutton G."/>
            <person name="Sutton G.G."/>
            <person name="Tao W."/>
            <person name="Teichmann S."/>
            <person name="Tobari Y.N."/>
            <person name="Tomimura Y."/>
            <person name="Tsolas J.M."/>
            <person name="Valente V.L."/>
            <person name="Venter E."/>
            <person name="Venter J.C."/>
            <person name="Vicario S."/>
            <person name="Vieira F.G."/>
            <person name="Vilella A.J."/>
            <person name="Villasante A."/>
            <person name="Walenz B."/>
            <person name="Wang J."/>
            <person name="Wasserman M."/>
            <person name="Watts T."/>
            <person name="Wilson D."/>
            <person name="Wilson R.K."/>
            <person name="Wing R.A."/>
            <person name="Wolfner M.F."/>
            <person name="Wong A."/>
            <person name="Wong G.K."/>
            <person name="Wu C.I."/>
            <person name="Wu G."/>
            <person name="Yamamoto D."/>
            <person name="Yang H.P."/>
            <person name="Yang S.P."/>
            <person name="Yorke J.A."/>
            <person name="Yoshida K."/>
            <person name="Zdobnov E."/>
            <person name="Zhang P."/>
            <person name="Zhang Y."/>
            <person name="Zimin A.V."/>
            <person name="Baldwin J."/>
            <person name="Abdouelleil A."/>
            <person name="Abdulkadir J."/>
            <person name="Abebe A."/>
            <person name="Abera B."/>
            <person name="Abreu J."/>
            <person name="Acer S.C."/>
            <person name="Aftuck L."/>
            <person name="Alexander A."/>
            <person name="An P."/>
            <person name="Anderson E."/>
            <person name="Anderson S."/>
            <person name="Arachi H."/>
            <person name="Azer M."/>
            <person name="Bachantsang P."/>
            <person name="Barry A."/>
            <person name="Bayul T."/>
            <person name="Berlin A."/>
            <person name="Bessette D."/>
            <person name="Bloom T."/>
            <person name="Blye J."/>
            <person name="Boguslavskiy L."/>
            <person name="Bonnet C."/>
            <person name="Boukhgalter B."/>
            <person name="Bourzgui I."/>
            <person name="Brown A."/>
            <person name="Cahill P."/>
            <person name="Channer S."/>
            <person name="Cheshatsang Y."/>
            <person name="Chuda L."/>
            <person name="Citroen M."/>
            <person name="Collymore A."/>
            <person name="Cooke P."/>
            <person name="Costello M."/>
            <person name="D'Aco K."/>
            <person name="Daza R."/>
            <person name="De Haan G."/>
            <person name="DeGray S."/>
            <person name="DeMaso C."/>
            <person name="Dhargay N."/>
            <person name="Dooley K."/>
            <person name="Dooley E."/>
            <person name="Doricent M."/>
            <person name="Dorje P."/>
            <person name="Dorjee K."/>
            <person name="Dupes A."/>
            <person name="Elong R."/>
            <person name="Falk J."/>
            <person name="Farina A."/>
            <person name="Faro S."/>
            <person name="Ferguson D."/>
            <person name="Fisher S."/>
            <person name="Foley C.D."/>
            <person name="Franke A."/>
            <person name="Friedrich D."/>
            <person name="Gadbois L."/>
            <person name="Gearin G."/>
            <person name="Gearin C.R."/>
            <person name="Giannoukos G."/>
            <person name="Goode T."/>
            <person name="Graham J."/>
            <person name="Grandbois E."/>
            <person name="Grewal S."/>
            <person name="Gyaltsen K."/>
            <person name="Hafez N."/>
            <person name="Hagos B."/>
            <person name="Hall J."/>
            <person name="Henson C."/>
            <person name="Hollinger A."/>
            <person name="Honan T."/>
            <person name="Huard M.D."/>
            <person name="Hughes L."/>
            <person name="Hurhula B."/>
            <person name="Husby M.E."/>
            <person name="Kamat A."/>
            <person name="Kanga B."/>
            <person name="Kashin S."/>
            <person name="Khazanovich D."/>
            <person name="Kisner P."/>
            <person name="Lance K."/>
            <person name="Lara M."/>
            <person name="Lee W."/>
            <person name="Lennon N."/>
            <person name="Letendre F."/>
            <person name="LeVine R."/>
            <person name="Lipovsky A."/>
            <person name="Liu X."/>
            <person name="Liu J."/>
            <person name="Liu S."/>
            <person name="Lokyitsang T."/>
            <person name="Lokyitsang Y."/>
            <person name="Lubonja R."/>
            <person name="Lui A."/>
            <person name="MacDonald P."/>
            <person name="Magnisalis V."/>
            <person name="Maru K."/>
            <person name="Matthews C."/>
            <person name="McCusker W."/>
            <person name="McDonough S."/>
            <person name="Mehta T."/>
            <person name="Meldrim J."/>
            <person name="Meneus L."/>
            <person name="Mihai O."/>
            <person name="Mihalev A."/>
            <person name="Mihova T."/>
            <person name="Mittelman R."/>
            <person name="Mlenga V."/>
            <person name="Montmayeur A."/>
            <person name="Mulrain L."/>
            <person name="Navidi A."/>
            <person name="Naylor J."/>
            <person name="Negash T."/>
            <person name="Nguyen T."/>
            <person name="Nguyen N."/>
            <person name="Nicol R."/>
            <person name="Norbu C."/>
            <person name="Norbu N."/>
            <person name="Novod N."/>
            <person name="O'Neill B."/>
            <person name="Osman S."/>
            <person name="Markiewicz E."/>
            <person name="Oyono O.L."/>
            <person name="Patti C."/>
            <person name="Phunkhang P."/>
            <person name="Pierre F."/>
            <person name="Priest M."/>
            <person name="Raghuraman S."/>
            <person name="Rege F."/>
            <person name="Reyes R."/>
            <person name="Rise C."/>
            <person name="Rogov P."/>
            <person name="Ross K."/>
            <person name="Ryan E."/>
            <person name="Settipalli S."/>
            <person name="Shea T."/>
            <person name="Sherpa N."/>
            <person name="Shi L."/>
            <person name="Shih D."/>
            <person name="Sparrow T."/>
            <person name="Spaulding J."/>
            <person name="Stalker J."/>
            <person name="Stange-Thomann N."/>
            <person name="Stavropoulos S."/>
            <person name="Stone C."/>
            <person name="Strader C."/>
            <person name="Tesfaye S."/>
            <person name="Thomson T."/>
            <person name="Thoulutsang Y."/>
            <person name="Thoulutsang D."/>
            <person name="Topham K."/>
            <person name="Topping I."/>
            <person name="Tsamla T."/>
            <person name="Vassiliev H."/>
            <person name="Vo A."/>
            <person name="Wangchuk T."/>
            <person name="Wangdi T."/>
            <person name="Weiand M."/>
            <person name="Wilkinson J."/>
            <person name="Wilson A."/>
            <person name="Yadav S."/>
            <person name="Young G."/>
            <person name="Yu Q."/>
            <person name="Zembek L."/>
            <person name="Zhong D."/>
            <person name="Zimmer A."/>
            <person name="Zwirko Z."/>
            <person name="Jaffe D.B."/>
            <person name="Alvarez P."/>
            <person name="Brockman W."/>
            <person name="Butler J."/>
            <person name="Chin C."/>
            <person name="Gnerre S."/>
            <person name="Grabherr M."/>
            <person name="Kleber M."/>
            <person name="Mauceli E."/>
            <person name="MacCallum I."/>
        </authorList>
    </citation>
    <scope>NUCLEOTIDE SEQUENCE [LARGE SCALE GENOMIC DNA]</scope>
    <source>
        <strain evidence="5">MSH-3 / Tucson 14011-0111.49</strain>
    </source>
</reference>
<dbReference type="InterPro" id="IPR016073">
    <property type="entry name" value="Skp1_comp_POZ"/>
</dbReference>
<dbReference type="OMA" id="KEFLRWD"/>
<accession>B4GVB7</accession>
<dbReference type="InterPro" id="IPR001232">
    <property type="entry name" value="SKP1-like"/>
</dbReference>
<comment type="similarity">
    <text evidence="1">Belongs to the SKP1 family.</text>
</comment>
<evidence type="ECO:0000259" key="3">
    <source>
        <dbReference type="Pfam" id="PF03931"/>
    </source>
</evidence>
<dbReference type="InterPro" id="IPR016897">
    <property type="entry name" value="SKP1"/>
</dbReference>
<sequence>MISFETKDGKTIRAELELMNRSSVIRAMCSACPDDGAEDVVIPLRGVRSEVLLKILIWAQFHKDDEEPAWVTKPYPISVLEIEVRTGYWDKEFLRWDLNHVCEMLEGANYLEINWLMKLCIQKLFFNRSRLTSYQWNKYLKNIEPFVKFGVIIGPPKDIPPNRDWEWFSDQKINF</sequence>
<name>B4GVB7_DROPE</name>
<keyword evidence="5" id="KW-1185">Reference proteome</keyword>
<dbReference type="SMART" id="SM00512">
    <property type="entry name" value="Skp1"/>
    <property type="match status" value="1"/>
</dbReference>
<evidence type="ECO:0000256" key="2">
    <source>
        <dbReference type="ARBA" id="ARBA00022786"/>
    </source>
</evidence>
<dbReference type="GO" id="GO:0006511">
    <property type="term" value="P:ubiquitin-dependent protein catabolic process"/>
    <property type="evidence" value="ECO:0007669"/>
    <property type="project" value="InterPro"/>
</dbReference>
<dbReference type="InterPro" id="IPR036296">
    <property type="entry name" value="SKP1-like_dim_sf"/>
</dbReference>
<dbReference type="PANTHER" id="PTHR11165">
    <property type="entry name" value="SKP1"/>
    <property type="match status" value="1"/>
</dbReference>
<dbReference type="Pfam" id="PF03931">
    <property type="entry name" value="Skp1_POZ"/>
    <property type="match status" value="1"/>
</dbReference>
<evidence type="ECO:0000256" key="1">
    <source>
        <dbReference type="ARBA" id="ARBA00009993"/>
    </source>
</evidence>
<evidence type="ECO:0000313" key="4">
    <source>
        <dbReference type="EMBL" id="EDW26654.1"/>
    </source>
</evidence>
<evidence type="ECO:0000313" key="5">
    <source>
        <dbReference type="Proteomes" id="UP000008744"/>
    </source>
</evidence>
<dbReference type="PhylomeDB" id="B4GVB7"/>
<dbReference type="OrthoDB" id="2342932at2759"/>
<feature type="domain" description="SKP1 component POZ" evidence="3">
    <location>
        <begin position="1"/>
        <end position="64"/>
    </location>
</feature>
<gene>
    <name evidence="4" type="primary">Dper\GL12870</name>
    <name evidence="4" type="ORF">Dper_GL12870</name>
</gene>
<dbReference type="SUPFAM" id="SSF81382">
    <property type="entry name" value="Skp1 dimerisation domain-like"/>
    <property type="match status" value="1"/>
</dbReference>
<dbReference type="EMBL" id="CH479192">
    <property type="protein sequence ID" value="EDW26654.1"/>
    <property type="molecule type" value="Genomic_DNA"/>
</dbReference>